<evidence type="ECO:0000313" key="2">
    <source>
        <dbReference type="Proteomes" id="UP000025227"/>
    </source>
</evidence>
<proteinExistence type="predicted"/>
<dbReference type="OrthoDB" id="8195432at2759"/>
<keyword evidence="2" id="KW-1185">Reference proteome</keyword>
<reference evidence="3" key="1">
    <citation type="submission" date="2020-12" db="UniProtKB">
        <authorList>
            <consortium name="WormBaseParasite"/>
        </authorList>
    </citation>
    <scope>IDENTIFICATION</scope>
    <source>
        <strain evidence="3">MHco3</strain>
    </source>
</reference>
<sequence length="96" mass="10129">MLLSLPQSGEGIQPSPSASPLESAPRTKGPRTHDLSSEGHVDGSTTTIRTPYSQTGAIDVHGCGAQGSALSPFLFLFTMDIITEELMDGPLNHPLR</sequence>
<feature type="compositionally biased region" description="Low complexity" evidence="1">
    <location>
        <begin position="14"/>
        <end position="24"/>
    </location>
</feature>
<name>A0A7I4YLC8_HAECO</name>
<dbReference type="AlphaFoldDB" id="A0A7I4YLC8"/>
<protein>
    <submittedName>
        <fullName evidence="3">Reverse transcriptase domain-containing protein</fullName>
    </submittedName>
</protein>
<evidence type="ECO:0000256" key="1">
    <source>
        <dbReference type="SAM" id="MobiDB-lite"/>
    </source>
</evidence>
<feature type="compositionally biased region" description="Basic and acidic residues" evidence="1">
    <location>
        <begin position="31"/>
        <end position="41"/>
    </location>
</feature>
<evidence type="ECO:0000313" key="3">
    <source>
        <dbReference type="WBParaSite" id="HCON_00114120-00001"/>
    </source>
</evidence>
<dbReference type="Proteomes" id="UP000025227">
    <property type="component" value="Unplaced"/>
</dbReference>
<dbReference type="WBParaSite" id="HCON_00114120-00001">
    <property type="protein sequence ID" value="HCON_00114120-00001"/>
    <property type="gene ID" value="HCON_00114120"/>
</dbReference>
<feature type="region of interest" description="Disordered" evidence="1">
    <location>
        <begin position="1"/>
        <end position="50"/>
    </location>
</feature>
<accession>A0A7I4YLC8</accession>
<organism evidence="2 3">
    <name type="scientific">Haemonchus contortus</name>
    <name type="common">Barber pole worm</name>
    <dbReference type="NCBI Taxonomy" id="6289"/>
    <lineage>
        <taxon>Eukaryota</taxon>
        <taxon>Metazoa</taxon>
        <taxon>Ecdysozoa</taxon>
        <taxon>Nematoda</taxon>
        <taxon>Chromadorea</taxon>
        <taxon>Rhabditida</taxon>
        <taxon>Rhabditina</taxon>
        <taxon>Rhabditomorpha</taxon>
        <taxon>Strongyloidea</taxon>
        <taxon>Trichostrongylidae</taxon>
        <taxon>Haemonchus</taxon>
    </lineage>
</organism>